<dbReference type="EMBL" id="DVJJ01000048">
    <property type="protein sequence ID" value="HIS64247.1"/>
    <property type="molecule type" value="Genomic_DNA"/>
</dbReference>
<keyword evidence="2" id="KW-0547">Nucleotide-binding</keyword>
<dbReference type="SMART" id="SM00983">
    <property type="entry name" value="TPK_B1_binding"/>
    <property type="match status" value="1"/>
</dbReference>
<dbReference type="EC" id="2.7.6.2" evidence="5"/>
<name>A0A9D1F839_9FIRM</name>
<dbReference type="InterPro" id="IPR007371">
    <property type="entry name" value="TPK_catalytic"/>
</dbReference>
<evidence type="ECO:0000313" key="7">
    <source>
        <dbReference type="EMBL" id="HIS64247.1"/>
    </source>
</evidence>
<organism evidence="7 8">
    <name type="scientific">Candidatus Avoscillospira avistercoris</name>
    <dbReference type="NCBI Taxonomy" id="2840707"/>
    <lineage>
        <taxon>Bacteria</taxon>
        <taxon>Bacillati</taxon>
        <taxon>Bacillota</taxon>
        <taxon>Clostridia</taxon>
        <taxon>Eubacteriales</taxon>
        <taxon>Oscillospiraceae</taxon>
        <taxon>Oscillospiraceae incertae sedis</taxon>
        <taxon>Candidatus Avoscillospira</taxon>
    </lineage>
</organism>
<proteinExistence type="predicted"/>
<reference evidence="7" key="2">
    <citation type="journal article" date="2021" name="PeerJ">
        <title>Extensive microbial diversity within the chicken gut microbiome revealed by metagenomics and culture.</title>
        <authorList>
            <person name="Gilroy R."/>
            <person name="Ravi A."/>
            <person name="Getino M."/>
            <person name="Pursley I."/>
            <person name="Horton D.L."/>
            <person name="Alikhan N.F."/>
            <person name="Baker D."/>
            <person name="Gharbi K."/>
            <person name="Hall N."/>
            <person name="Watson M."/>
            <person name="Adriaenssens E.M."/>
            <person name="Foster-Nyarko E."/>
            <person name="Jarju S."/>
            <person name="Secka A."/>
            <person name="Antonio M."/>
            <person name="Oren A."/>
            <person name="Chaudhuri R.R."/>
            <person name="La Ragione R."/>
            <person name="Hildebrand F."/>
            <person name="Pallen M.J."/>
        </authorList>
    </citation>
    <scope>NUCLEOTIDE SEQUENCE</scope>
    <source>
        <strain evidence="7">ChiBcec16-1751</strain>
    </source>
</reference>
<evidence type="ECO:0000256" key="1">
    <source>
        <dbReference type="ARBA" id="ARBA00022679"/>
    </source>
</evidence>
<dbReference type="NCBIfam" id="TIGR01378">
    <property type="entry name" value="thi_PPkinase"/>
    <property type="match status" value="1"/>
</dbReference>
<dbReference type="InterPro" id="IPR007373">
    <property type="entry name" value="Thiamin_PyroPKinase_B1-bd"/>
</dbReference>
<dbReference type="Pfam" id="PF04263">
    <property type="entry name" value="TPK_catalytic"/>
    <property type="match status" value="1"/>
</dbReference>
<dbReference type="SUPFAM" id="SSF63862">
    <property type="entry name" value="Thiamin pyrophosphokinase, substrate-binding domain"/>
    <property type="match status" value="1"/>
</dbReference>
<keyword evidence="4" id="KW-0067">ATP-binding</keyword>
<dbReference type="GO" id="GO:0009229">
    <property type="term" value="P:thiamine diphosphate biosynthetic process"/>
    <property type="evidence" value="ECO:0007669"/>
    <property type="project" value="InterPro"/>
</dbReference>
<dbReference type="Gene3D" id="3.40.50.10240">
    <property type="entry name" value="Thiamin pyrophosphokinase, catalytic domain"/>
    <property type="match status" value="1"/>
</dbReference>
<evidence type="ECO:0000256" key="4">
    <source>
        <dbReference type="ARBA" id="ARBA00022840"/>
    </source>
</evidence>
<evidence type="ECO:0000256" key="5">
    <source>
        <dbReference type="NCBIfam" id="TIGR01378"/>
    </source>
</evidence>
<dbReference type="AlphaFoldDB" id="A0A9D1F839"/>
<accession>A0A9D1F839</accession>
<dbReference type="Pfam" id="PF04265">
    <property type="entry name" value="TPK_B1_binding"/>
    <property type="match status" value="1"/>
</dbReference>
<comment type="caution">
    <text evidence="7">The sequence shown here is derived from an EMBL/GenBank/DDBJ whole genome shotgun (WGS) entry which is preliminary data.</text>
</comment>
<dbReference type="InterPro" id="IPR036371">
    <property type="entry name" value="TPK_B1-bd_sf"/>
</dbReference>
<dbReference type="PANTHER" id="PTHR41299">
    <property type="entry name" value="THIAMINE PYROPHOSPHOKINASE"/>
    <property type="match status" value="1"/>
</dbReference>
<dbReference type="CDD" id="cd07995">
    <property type="entry name" value="TPK"/>
    <property type="match status" value="1"/>
</dbReference>
<dbReference type="GO" id="GO:0004788">
    <property type="term" value="F:thiamine diphosphokinase activity"/>
    <property type="evidence" value="ECO:0007669"/>
    <property type="project" value="UniProtKB-UniRule"/>
</dbReference>
<evidence type="ECO:0000259" key="6">
    <source>
        <dbReference type="SMART" id="SM00983"/>
    </source>
</evidence>
<keyword evidence="1 7" id="KW-0808">Transferase</keyword>
<evidence type="ECO:0000256" key="3">
    <source>
        <dbReference type="ARBA" id="ARBA00022777"/>
    </source>
</evidence>
<dbReference type="GO" id="GO:0006772">
    <property type="term" value="P:thiamine metabolic process"/>
    <property type="evidence" value="ECO:0007669"/>
    <property type="project" value="UniProtKB-UniRule"/>
</dbReference>
<protein>
    <recommendedName>
        <fullName evidence="5">Thiamine diphosphokinase</fullName>
        <ecNumber evidence="5">2.7.6.2</ecNumber>
    </recommendedName>
</protein>
<gene>
    <name evidence="7" type="ORF">IAA83_02600</name>
</gene>
<dbReference type="GO" id="GO:0030975">
    <property type="term" value="F:thiamine binding"/>
    <property type="evidence" value="ECO:0007669"/>
    <property type="project" value="InterPro"/>
</dbReference>
<keyword evidence="3" id="KW-0418">Kinase</keyword>
<feature type="domain" description="Thiamin pyrophosphokinase thiamin-binding" evidence="6">
    <location>
        <begin position="137"/>
        <end position="201"/>
    </location>
</feature>
<sequence length="210" mass="22945">MGTEIALIFGSRACADWSFLDPIRNRVRVICADGGTRCAAAAGFSVHAYIGDSDSGGIPPEGAERVLLPAEKDLTDLQAAYEYARDRGIRCMIFTACTGGRQDHHIANLQLLEQAWRDGVDAAIWDEDNEIRYLQDGTVEIPHGQFRYFSLLPLDRTLSGVTIRGAKYNVENFSVLRGDTRTVSNETVGQPATVTVTQGAAWIIRAGRLA</sequence>
<evidence type="ECO:0000313" key="8">
    <source>
        <dbReference type="Proteomes" id="UP000886741"/>
    </source>
</evidence>
<dbReference type="PANTHER" id="PTHR41299:SF1">
    <property type="entry name" value="THIAMINE PYROPHOSPHOKINASE"/>
    <property type="match status" value="1"/>
</dbReference>
<dbReference type="GO" id="GO:0016301">
    <property type="term" value="F:kinase activity"/>
    <property type="evidence" value="ECO:0007669"/>
    <property type="project" value="UniProtKB-KW"/>
</dbReference>
<dbReference type="InterPro" id="IPR036759">
    <property type="entry name" value="TPK_catalytic_sf"/>
</dbReference>
<dbReference type="Proteomes" id="UP000886741">
    <property type="component" value="Unassembled WGS sequence"/>
</dbReference>
<evidence type="ECO:0000256" key="2">
    <source>
        <dbReference type="ARBA" id="ARBA00022741"/>
    </source>
</evidence>
<dbReference type="InterPro" id="IPR006282">
    <property type="entry name" value="Thi_PPkinase"/>
</dbReference>
<dbReference type="SUPFAM" id="SSF63999">
    <property type="entry name" value="Thiamin pyrophosphokinase, catalytic domain"/>
    <property type="match status" value="1"/>
</dbReference>
<dbReference type="InterPro" id="IPR053149">
    <property type="entry name" value="TPK"/>
</dbReference>
<dbReference type="GO" id="GO:0005524">
    <property type="term" value="F:ATP binding"/>
    <property type="evidence" value="ECO:0007669"/>
    <property type="project" value="UniProtKB-KW"/>
</dbReference>
<reference evidence="7" key="1">
    <citation type="submission" date="2020-10" db="EMBL/GenBank/DDBJ databases">
        <authorList>
            <person name="Gilroy R."/>
        </authorList>
    </citation>
    <scope>NUCLEOTIDE SEQUENCE</scope>
    <source>
        <strain evidence="7">ChiBcec16-1751</strain>
    </source>
</reference>